<organism evidence="1">
    <name type="scientific">marine sediment metagenome</name>
    <dbReference type="NCBI Taxonomy" id="412755"/>
    <lineage>
        <taxon>unclassified sequences</taxon>
        <taxon>metagenomes</taxon>
        <taxon>ecological metagenomes</taxon>
    </lineage>
</organism>
<dbReference type="AlphaFoldDB" id="A0A0F9ND24"/>
<evidence type="ECO:0008006" key="2">
    <source>
        <dbReference type="Google" id="ProtNLM"/>
    </source>
</evidence>
<dbReference type="EMBL" id="LAZR01003528">
    <property type="protein sequence ID" value="KKN17370.1"/>
    <property type="molecule type" value="Genomic_DNA"/>
</dbReference>
<reference evidence="1" key="1">
    <citation type="journal article" date="2015" name="Nature">
        <title>Complex archaea that bridge the gap between prokaryotes and eukaryotes.</title>
        <authorList>
            <person name="Spang A."/>
            <person name="Saw J.H."/>
            <person name="Jorgensen S.L."/>
            <person name="Zaremba-Niedzwiedzka K."/>
            <person name="Martijn J."/>
            <person name="Lind A.E."/>
            <person name="van Eijk R."/>
            <person name="Schleper C."/>
            <person name="Guy L."/>
            <person name="Ettema T.J."/>
        </authorList>
    </citation>
    <scope>NUCLEOTIDE SEQUENCE</scope>
</reference>
<name>A0A0F9ND24_9ZZZZ</name>
<gene>
    <name evidence="1" type="ORF">LCGC14_0966470</name>
</gene>
<comment type="caution">
    <text evidence="1">The sequence shown here is derived from an EMBL/GenBank/DDBJ whole genome shotgun (WGS) entry which is preliminary data.</text>
</comment>
<protein>
    <recommendedName>
        <fullName evidence="2">PilZ domain-containing protein</fullName>
    </recommendedName>
</protein>
<evidence type="ECO:0000313" key="1">
    <source>
        <dbReference type="EMBL" id="KKN17370.1"/>
    </source>
</evidence>
<sequence length="89" mass="10330">MTDINNRRHQRLKHGAKIRFFANPEVEMILDMRDFSDSGLYVYCSDTSNIHLEDDVEVQTLEIDDAPILPSKVKRIEDNVGFAVEFMLD</sequence>
<proteinExistence type="predicted"/>
<accession>A0A0F9ND24</accession>